<dbReference type="EMBL" id="BSNU01000001">
    <property type="protein sequence ID" value="GLQ61551.1"/>
    <property type="molecule type" value="Genomic_DNA"/>
</dbReference>
<protein>
    <recommendedName>
        <fullName evidence="3">DUF2635 domain-containing protein</fullName>
    </recommendedName>
</protein>
<sequence length="73" mass="7924">MFVKPVGGRAVRRPDTMRLLSADGETVPDTAFWLRAKVRGDVEDATPAQKVEVLPEADAVAQPIPENNEGHAE</sequence>
<dbReference type="AlphaFoldDB" id="A0AAV5NB91"/>
<dbReference type="RefSeq" id="WP_099212582.1">
    <property type="nucleotide sequence ID" value="NZ_BEWM01000003.1"/>
</dbReference>
<proteinExistence type="predicted"/>
<evidence type="ECO:0000313" key="1">
    <source>
        <dbReference type="EMBL" id="GLQ61551.1"/>
    </source>
</evidence>
<dbReference type="InterPro" id="IPR024400">
    <property type="entry name" value="DUF2635"/>
</dbReference>
<gene>
    <name evidence="1" type="ORF">GCM10007867_03960</name>
</gene>
<name>A0AAV5NB91_9PROT</name>
<dbReference type="Proteomes" id="UP001156614">
    <property type="component" value="Unassembled WGS sequence"/>
</dbReference>
<comment type="caution">
    <text evidence="1">The sequence shown here is derived from an EMBL/GenBank/DDBJ whole genome shotgun (WGS) entry which is preliminary data.</text>
</comment>
<evidence type="ECO:0000313" key="2">
    <source>
        <dbReference type="Proteomes" id="UP001156614"/>
    </source>
</evidence>
<dbReference type="Pfam" id="PF10948">
    <property type="entry name" value="DUF2635"/>
    <property type="match status" value="1"/>
</dbReference>
<accession>A0AAV5NB91</accession>
<keyword evidence="2" id="KW-1185">Reference proteome</keyword>
<evidence type="ECO:0008006" key="3">
    <source>
        <dbReference type="Google" id="ProtNLM"/>
    </source>
</evidence>
<reference evidence="2" key="1">
    <citation type="journal article" date="2019" name="Int. J. Syst. Evol. Microbiol.">
        <title>The Global Catalogue of Microorganisms (GCM) 10K type strain sequencing project: providing services to taxonomists for standard genome sequencing and annotation.</title>
        <authorList>
            <consortium name="The Broad Institute Genomics Platform"/>
            <consortium name="The Broad Institute Genome Sequencing Center for Infectious Disease"/>
            <person name="Wu L."/>
            <person name="Ma J."/>
        </authorList>
    </citation>
    <scope>NUCLEOTIDE SEQUENCE [LARGE SCALE GENOMIC DNA]</scope>
    <source>
        <strain evidence="2">NBRC 3267</strain>
    </source>
</reference>
<organism evidence="1 2">
    <name type="scientific">Gluconobacter cerinus</name>
    <dbReference type="NCBI Taxonomy" id="38307"/>
    <lineage>
        <taxon>Bacteria</taxon>
        <taxon>Pseudomonadati</taxon>
        <taxon>Pseudomonadota</taxon>
        <taxon>Alphaproteobacteria</taxon>
        <taxon>Acetobacterales</taxon>
        <taxon>Acetobacteraceae</taxon>
        <taxon>Gluconobacter</taxon>
    </lineage>
</organism>